<accession>A0A074Z410</accession>
<evidence type="ECO:0000256" key="1">
    <source>
        <dbReference type="SAM" id="MobiDB-lite"/>
    </source>
</evidence>
<dbReference type="HOGENOM" id="CLU_027208_0_0_1"/>
<evidence type="ECO:0000313" key="2">
    <source>
        <dbReference type="EMBL" id="KEQ93741.1"/>
    </source>
</evidence>
<dbReference type="EMBL" id="KL584764">
    <property type="protein sequence ID" value="KEQ93741.1"/>
    <property type="molecule type" value="Genomic_DNA"/>
</dbReference>
<dbReference type="Proteomes" id="UP000030641">
    <property type="component" value="Unassembled WGS sequence"/>
</dbReference>
<sequence length="501" mass="55149">MSKSTGLQKFFAVVHRHENGDYRFWRANGTHHESYGLAKGSISVFQSPRSARNSNIGSLASLKRPTKASTLSKTDVADDVDNVDNVPLHFVQKTRAVTRSREEAQLVDGLDEDPFEPPSKKLAFTDSSQFPTKNNNREKFSQKSPSPHRTVSNKARVKSLFATPTKQSSHAKSQRPHRSLLHVSEVGMLAYHLTGEGLKLLHKTAAFTIVSAEGSLIDPATDRPFEMTEEHAMYVLSSCQKSFKVILSKTTTWSIHESPDDITGGLILLEFGGESARDEFLARIKEMVGMAVGGIGSVDDHVLESMYCTLLEQLNNRRATMSKNQTQTKSANLTSFEQSQSSAEEGNSKFDGHEDGSCPPSVVKADPHSDPRTPGGSKLAHLLLTPMSLESSSFGRPTEKMDVCSMPKLVIASSVGSPYNQARKKQATNTSSSELPVGEMAMKKEMLGLLRDIYVKYPSAQEDDQVEEMALLLKAPLLAGNTERVKEIKMDMKVYLIAHYG</sequence>
<dbReference type="RefSeq" id="XP_013342400.1">
    <property type="nucleotide sequence ID" value="XM_013486946.1"/>
</dbReference>
<dbReference type="InParanoid" id="A0A074Z410"/>
<feature type="compositionally biased region" description="Polar residues" evidence="1">
    <location>
        <begin position="320"/>
        <end position="345"/>
    </location>
</feature>
<gene>
    <name evidence="2" type="ORF">AUEXF2481DRAFT_300233</name>
</gene>
<protein>
    <submittedName>
        <fullName evidence="2">Uncharacterized protein</fullName>
    </submittedName>
</protein>
<name>A0A074Z410_AURSE</name>
<feature type="region of interest" description="Disordered" evidence="1">
    <location>
        <begin position="320"/>
        <end position="379"/>
    </location>
</feature>
<dbReference type="GeneID" id="25364099"/>
<dbReference type="AlphaFoldDB" id="A0A074Z410"/>
<keyword evidence="3" id="KW-1185">Reference proteome</keyword>
<feature type="region of interest" description="Disordered" evidence="1">
    <location>
        <begin position="102"/>
        <end position="153"/>
    </location>
</feature>
<evidence type="ECO:0000313" key="3">
    <source>
        <dbReference type="Proteomes" id="UP000030641"/>
    </source>
</evidence>
<reference evidence="2 3" key="1">
    <citation type="journal article" date="2014" name="BMC Genomics">
        <title>Genome sequencing of four Aureobasidium pullulans varieties: biotechnological potential, stress tolerance, and description of new species.</title>
        <authorList>
            <person name="Gostin Ar C."/>
            <person name="Ohm R.A."/>
            <person name="Kogej T."/>
            <person name="Sonjak S."/>
            <person name="Turk M."/>
            <person name="Zajc J."/>
            <person name="Zalar P."/>
            <person name="Grube M."/>
            <person name="Sun H."/>
            <person name="Han J."/>
            <person name="Sharma A."/>
            <person name="Chiniquy J."/>
            <person name="Ngan C.Y."/>
            <person name="Lipzen A."/>
            <person name="Barry K."/>
            <person name="Grigoriev I.V."/>
            <person name="Gunde-Cimerman N."/>
        </authorList>
    </citation>
    <scope>NUCLEOTIDE SEQUENCE [LARGE SCALE GENOMIC DNA]</scope>
    <source>
        <strain evidence="2 3">EXF-2481</strain>
    </source>
</reference>
<feature type="compositionally biased region" description="Polar residues" evidence="1">
    <location>
        <begin position="142"/>
        <end position="153"/>
    </location>
</feature>
<proteinExistence type="predicted"/>
<feature type="compositionally biased region" description="Basic and acidic residues" evidence="1">
    <location>
        <begin position="346"/>
        <end position="356"/>
    </location>
</feature>
<feature type="compositionally biased region" description="Polar residues" evidence="1">
    <location>
        <begin position="125"/>
        <end position="134"/>
    </location>
</feature>
<dbReference type="OrthoDB" id="3884706at2759"/>
<organism evidence="2 3">
    <name type="scientific">Aureobasidium subglaciale (strain EXF-2481)</name>
    <name type="common">Aureobasidium pullulans var. subglaciale</name>
    <dbReference type="NCBI Taxonomy" id="1043005"/>
    <lineage>
        <taxon>Eukaryota</taxon>
        <taxon>Fungi</taxon>
        <taxon>Dikarya</taxon>
        <taxon>Ascomycota</taxon>
        <taxon>Pezizomycotina</taxon>
        <taxon>Dothideomycetes</taxon>
        <taxon>Dothideomycetidae</taxon>
        <taxon>Dothideales</taxon>
        <taxon>Saccotheciaceae</taxon>
        <taxon>Aureobasidium</taxon>
    </lineage>
</organism>